<dbReference type="Proteomes" id="UP000694888">
    <property type="component" value="Unplaced"/>
</dbReference>
<evidence type="ECO:0000256" key="2">
    <source>
        <dbReference type="SAM" id="MobiDB-lite"/>
    </source>
</evidence>
<evidence type="ECO:0000256" key="1">
    <source>
        <dbReference type="ARBA" id="ARBA00007285"/>
    </source>
</evidence>
<gene>
    <name evidence="6" type="primary">LOC101848785</name>
</gene>
<keyword evidence="3" id="KW-0732">Signal</keyword>
<feature type="chain" id="PRO_5045468269" evidence="3">
    <location>
        <begin position="26"/>
        <end position="220"/>
    </location>
</feature>
<dbReference type="PANTHER" id="PTHR13341">
    <property type="entry name" value="MIR-INTERACTING SAPOSIN-LIKE PROTEIN"/>
    <property type="match status" value="1"/>
</dbReference>
<organism evidence="5 6">
    <name type="scientific">Aplysia californica</name>
    <name type="common">California sea hare</name>
    <dbReference type="NCBI Taxonomy" id="6500"/>
    <lineage>
        <taxon>Eukaryota</taxon>
        <taxon>Metazoa</taxon>
        <taxon>Spiralia</taxon>
        <taxon>Lophotrochozoa</taxon>
        <taxon>Mollusca</taxon>
        <taxon>Gastropoda</taxon>
        <taxon>Heterobranchia</taxon>
        <taxon>Euthyneura</taxon>
        <taxon>Tectipleura</taxon>
        <taxon>Aplysiida</taxon>
        <taxon>Aplysioidea</taxon>
        <taxon>Aplysiidae</taxon>
        <taxon>Aplysia</taxon>
    </lineage>
</organism>
<comment type="similarity">
    <text evidence="1">Belongs to the canopy family.</text>
</comment>
<feature type="domain" description="DUF3456" evidence="4">
    <location>
        <begin position="31"/>
        <end position="173"/>
    </location>
</feature>
<dbReference type="PANTHER" id="PTHR13341:SF2">
    <property type="entry name" value="PROTEIN SEELE"/>
    <property type="match status" value="1"/>
</dbReference>
<evidence type="ECO:0000256" key="3">
    <source>
        <dbReference type="SAM" id="SignalP"/>
    </source>
</evidence>
<dbReference type="InterPro" id="IPR021852">
    <property type="entry name" value="DUF3456"/>
</dbReference>
<name>A0ABM0K6S6_APLCA</name>
<dbReference type="Pfam" id="PF11938">
    <property type="entry name" value="DUF3456"/>
    <property type="match status" value="1"/>
</dbReference>
<dbReference type="RefSeq" id="XP_005110075.1">
    <property type="nucleotide sequence ID" value="XM_005110018.3"/>
</dbReference>
<sequence>MMLGDSAMYLLSFLLLLTFVDVSQCGKNEKYCGVCRALISEANWAVSQVDPKKSIQVGSFRVDPKGDLTVKEKKYARSDSHLEEIFEDICEKLRQYGELTNEDGSKSIVRTSGFWGQRLETTGLNLDREAGKMLKYKCDDFLENHEEEMISLLQRENIPDYEKIICGEETKVCSMEDLASPMITLPEAVDEVNSDNDGEAEEEEEEEEEDDDEEAEKDEL</sequence>
<feature type="region of interest" description="Disordered" evidence="2">
    <location>
        <begin position="184"/>
        <end position="220"/>
    </location>
</feature>
<dbReference type="GeneID" id="101848785"/>
<protein>
    <submittedName>
        <fullName evidence="6">Protein canopy homolog 2</fullName>
    </submittedName>
</protein>
<evidence type="ECO:0000313" key="6">
    <source>
        <dbReference type="RefSeq" id="XP_005110075.1"/>
    </source>
</evidence>
<proteinExistence type="inferred from homology"/>
<dbReference type="InterPro" id="IPR042415">
    <property type="entry name" value="CNPY"/>
</dbReference>
<evidence type="ECO:0000259" key="4">
    <source>
        <dbReference type="Pfam" id="PF11938"/>
    </source>
</evidence>
<evidence type="ECO:0000313" key="5">
    <source>
        <dbReference type="Proteomes" id="UP000694888"/>
    </source>
</evidence>
<feature type="compositionally biased region" description="Acidic residues" evidence="2">
    <location>
        <begin position="188"/>
        <end position="220"/>
    </location>
</feature>
<keyword evidence="5" id="KW-1185">Reference proteome</keyword>
<feature type="signal peptide" evidence="3">
    <location>
        <begin position="1"/>
        <end position="25"/>
    </location>
</feature>
<reference evidence="6" key="1">
    <citation type="submission" date="2025-08" db="UniProtKB">
        <authorList>
            <consortium name="RefSeq"/>
        </authorList>
    </citation>
    <scope>IDENTIFICATION</scope>
</reference>
<accession>A0ABM0K6S6</accession>